<keyword evidence="3" id="KW-0328">Glycosyltransferase</keyword>
<dbReference type="CDD" id="cd03801">
    <property type="entry name" value="GT4_PimA-like"/>
    <property type="match status" value="1"/>
</dbReference>
<dbReference type="InterPro" id="IPR050194">
    <property type="entry name" value="Glycosyltransferase_grp1"/>
</dbReference>
<keyword evidence="4" id="KW-1185">Reference proteome</keyword>
<dbReference type="GO" id="GO:0016757">
    <property type="term" value="F:glycosyltransferase activity"/>
    <property type="evidence" value="ECO:0007669"/>
    <property type="project" value="UniProtKB-KW"/>
</dbReference>
<organism evidence="3 4">
    <name type="scientific">Rubrivirga litoralis</name>
    <dbReference type="NCBI Taxonomy" id="3075598"/>
    <lineage>
        <taxon>Bacteria</taxon>
        <taxon>Pseudomonadati</taxon>
        <taxon>Rhodothermota</taxon>
        <taxon>Rhodothermia</taxon>
        <taxon>Rhodothermales</taxon>
        <taxon>Rubricoccaceae</taxon>
        <taxon>Rubrivirga</taxon>
    </lineage>
</organism>
<protein>
    <submittedName>
        <fullName evidence="3">Glycosyltransferase family 4 protein</fullName>
        <ecNumber evidence="3">2.4.-.-</ecNumber>
    </submittedName>
</protein>
<dbReference type="EMBL" id="JAVRHT010000023">
    <property type="protein sequence ID" value="MDT0632216.1"/>
    <property type="molecule type" value="Genomic_DNA"/>
</dbReference>
<keyword evidence="3" id="KW-0808">Transferase</keyword>
<dbReference type="Proteomes" id="UP001267426">
    <property type="component" value="Unassembled WGS sequence"/>
</dbReference>
<dbReference type="SUPFAM" id="SSF53756">
    <property type="entry name" value="UDP-Glycosyltransferase/glycogen phosphorylase"/>
    <property type="match status" value="1"/>
</dbReference>
<evidence type="ECO:0000313" key="4">
    <source>
        <dbReference type="Proteomes" id="UP001267426"/>
    </source>
</evidence>
<sequence length="394" mass="42426">MKLGVLATHPIQYHAPLYRALARELDLHVYFAQRQTAQGQADAGFGVAFEWDVDLLDGYPHTFLENRAGQPSTDTFGGSDTPQIADVIRAGRFDAFLVTGWNTRSFWQAMTACWRTGTPLLVRGDSQLNTPRSWAKRLAKEAAYRAFIPRFDGYLVVGERARAYYLHYGADPARMHFVPHFVDNDFFRAGAEAANGGDPLRAELGYGADAQILLFVGKFIPKKRPVDVVRAAAALRERGGNAHVLLVGAGELEGTLRAEADRAGVPTHFAGFKNQTELPAYYAAADALVLPSDGGETWGLVVNEAMACGTPAAVSDAVGCAPDLIDEGATGATYSIEGGVAALADALERLLPLAGEPTTRRALDQKMEIYSLDQAVRGTVEAVLAVSAGRSRSR</sequence>
<evidence type="ECO:0000313" key="3">
    <source>
        <dbReference type="EMBL" id="MDT0632216.1"/>
    </source>
</evidence>
<feature type="domain" description="Glycosyl transferase family 1" evidence="1">
    <location>
        <begin position="202"/>
        <end position="352"/>
    </location>
</feature>
<proteinExistence type="predicted"/>
<comment type="caution">
    <text evidence="3">The sequence shown here is derived from an EMBL/GenBank/DDBJ whole genome shotgun (WGS) entry which is preliminary data.</text>
</comment>
<evidence type="ECO:0000259" key="2">
    <source>
        <dbReference type="Pfam" id="PF13579"/>
    </source>
</evidence>
<dbReference type="Pfam" id="PF13579">
    <property type="entry name" value="Glyco_trans_4_4"/>
    <property type="match status" value="1"/>
</dbReference>
<evidence type="ECO:0000259" key="1">
    <source>
        <dbReference type="Pfam" id="PF00534"/>
    </source>
</evidence>
<dbReference type="Pfam" id="PF00534">
    <property type="entry name" value="Glycos_transf_1"/>
    <property type="match status" value="1"/>
</dbReference>
<feature type="domain" description="Glycosyltransferase subfamily 4-like N-terminal" evidence="2">
    <location>
        <begin position="77"/>
        <end position="179"/>
    </location>
</feature>
<dbReference type="EC" id="2.4.-.-" evidence="3"/>
<dbReference type="PANTHER" id="PTHR45947:SF3">
    <property type="entry name" value="SULFOQUINOVOSYL TRANSFERASE SQD2"/>
    <property type="match status" value="1"/>
</dbReference>
<dbReference type="InterPro" id="IPR001296">
    <property type="entry name" value="Glyco_trans_1"/>
</dbReference>
<accession>A0ABU3BSE5</accession>
<dbReference type="InterPro" id="IPR028098">
    <property type="entry name" value="Glyco_trans_4-like_N"/>
</dbReference>
<dbReference type="Gene3D" id="3.40.50.2000">
    <property type="entry name" value="Glycogen Phosphorylase B"/>
    <property type="match status" value="2"/>
</dbReference>
<dbReference type="PANTHER" id="PTHR45947">
    <property type="entry name" value="SULFOQUINOVOSYL TRANSFERASE SQD2"/>
    <property type="match status" value="1"/>
</dbReference>
<gene>
    <name evidence="3" type="ORF">RM540_10710</name>
</gene>
<name>A0ABU3BSE5_9BACT</name>
<dbReference type="RefSeq" id="WP_311663917.1">
    <property type="nucleotide sequence ID" value="NZ_JAVRHT010000023.1"/>
</dbReference>
<reference evidence="3 4" key="1">
    <citation type="submission" date="2023-09" db="EMBL/GenBank/DDBJ databases">
        <authorList>
            <person name="Rey-Velasco X."/>
        </authorList>
    </citation>
    <scope>NUCLEOTIDE SEQUENCE [LARGE SCALE GENOMIC DNA]</scope>
    <source>
        <strain evidence="3 4">F394</strain>
    </source>
</reference>